<dbReference type="EMBL" id="BQNB010019307">
    <property type="protein sequence ID" value="GJT83940.1"/>
    <property type="molecule type" value="Genomic_DNA"/>
</dbReference>
<dbReference type="InterPro" id="IPR013103">
    <property type="entry name" value="RVT_2"/>
</dbReference>
<comment type="caution">
    <text evidence="3">The sequence shown here is derived from an EMBL/GenBank/DDBJ whole genome shotgun (WGS) entry which is preliminary data.</text>
</comment>
<organism evidence="3 4">
    <name type="scientific">Tanacetum coccineum</name>
    <dbReference type="NCBI Taxonomy" id="301880"/>
    <lineage>
        <taxon>Eukaryota</taxon>
        <taxon>Viridiplantae</taxon>
        <taxon>Streptophyta</taxon>
        <taxon>Embryophyta</taxon>
        <taxon>Tracheophyta</taxon>
        <taxon>Spermatophyta</taxon>
        <taxon>Magnoliopsida</taxon>
        <taxon>eudicotyledons</taxon>
        <taxon>Gunneridae</taxon>
        <taxon>Pentapetalae</taxon>
        <taxon>asterids</taxon>
        <taxon>campanulids</taxon>
        <taxon>Asterales</taxon>
        <taxon>Asteraceae</taxon>
        <taxon>Asteroideae</taxon>
        <taxon>Anthemideae</taxon>
        <taxon>Anthemidinae</taxon>
        <taxon>Tanacetum</taxon>
    </lineage>
</organism>
<gene>
    <name evidence="3" type="ORF">Tco_1058282</name>
</gene>
<evidence type="ECO:0000256" key="1">
    <source>
        <dbReference type="SAM" id="MobiDB-lite"/>
    </source>
</evidence>
<evidence type="ECO:0000259" key="2">
    <source>
        <dbReference type="Pfam" id="PF07727"/>
    </source>
</evidence>
<dbReference type="Proteomes" id="UP001151760">
    <property type="component" value="Unassembled WGS sequence"/>
</dbReference>
<dbReference type="Pfam" id="PF07727">
    <property type="entry name" value="RVT_2"/>
    <property type="match status" value="1"/>
</dbReference>
<sequence length="271" mass="30620">MSINSLRFLEDPAHPNKVYRVVKALYGLHQAPRAWYERLSTFLLKHGYRRGAIDKTLFIKKDRRDIMLGGIVDDIILEIYQISKSLQRFHLNGCSKGSLVTYAWGQLKIGRSVGGCQYLGRRLGSWPMQRNNTIVAIFSTDAEYVAAKVLCSGLQSSARDAQGSPTQSACSFSSTASVHRYLDPSIVMLSHMIPDQFKDEGNFVPRQEHNVQEEDYAHPFFDDIVDKDAAVTPDLERKSDETEEVNIEEKEASNVKSGETEELDLEQLKVC</sequence>
<name>A0ABQ5H9C3_9ASTR</name>
<accession>A0ABQ5H9C3</accession>
<keyword evidence="4" id="KW-1185">Reference proteome</keyword>
<feature type="domain" description="Reverse transcriptase Ty1/copia-type" evidence="2">
    <location>
        <begin position="14"/>
        <end position="80"/>
    </location>
</feature>
<evidence type="ECO:0000313" key="3">
    <source>
        <dbReference type="EMBL" id="GJT83940.1"/>
    </source>
</evidence>
<protein>
    <submittedName>
        <fullName evidence="3">Ribonuclease H-like domain-containing protein</fullName>
    </submittedName>
</protein>
<proteinExistence type="predicted"/>
<evidence type="ECO:0000313" key="4">
    <source>
        <dbReference type="Proteomes" id="UP001151760"/>
    </source>
</evidence>
<reference evidence="3" key="2">
    <citation type="submission" date="2022-01" db="EMBL/GenBank/DDBJ databases">
        <authorList>
            <person name="Yamashiro T."/>
            <person name="Shiraishi A."/>
            <person name="Satake H."/>
            <person name="Nakayama K."/>
        </authorList>
    </citation>
    <scope>NUCLEOTIDE SEQUENCE</scope>
</reference>
<feature type="region of interest" description="Disordered" evidence="1">
    <location>
        <begin position="235"/>
        <end position="271"/>
    </location>
</feature>
<reference evidence="3" key="1">
    <citation type="journal article" date="2022" name="Int. J. Mol. Sci.">
        <title>Draft Genome of Tanacetum Coccineum: Genomic Comparison of Closely Related Tanacetum-Family Plants.</title>
        <authorList>
            <person name="Yamashiro T."/>
            <person name="Shiraishi A."/>
            <person name="Nakayama K."/>
            <person name="Satake H."/>
        </authorList>
    </citation>
    <scope>NUCLEOTIDE SEQUENCE</scope>
</reference>